<feature type="compositionally biased region" description="Basic and acidic residues" evidence="1">
    <location>
        <begin position="142"/>
        <end position="155"/>
    </location>
</feature>
<accession>A0ABT3AZ58</accession>
<evidence type="ECO:0000313" key="2">
    <source>
        <dbReference type="EMBL" id="MCV3214400.1"/>
    </source>
</evidence>
<comment type="caution">
    <text evidence="2">The sequence shown here is derived from an EMBL/GenBank/DDBJ whole genome shotgun (WGS) entry which is preliminary data.</text>
</comment>
<sequence length="155" mass="17469">MESCGSDNDVWDFQRVNQKIQAEITISTILVLPLAVVVETGNHIAQARAKQYETAEEFAKIMTFAADETTPWAAFGEQIVLWEGEQLKKLAAEFPENAKQKTSMGDASIVNLGKHYQQKSFHVEFLTADEGLKAQEPPPQEPPKRRSDRSYMNKL</sequence>
<name>A0ABT3AZ58_9CYAN</name>
<dbReference type="Proteomes" id="UP001526143">
    <property type="component" value="Unassembled WGS sequence"/>
</dbReference>
<organism evidence="2 3">
    <name type="scientific">Plectonema radiosum NIES-515</name>
    <dbReference type="NCBI Taxonomy" id="2986073"/>
    <lineage>
        <taxon>Bacteria</taxon>
        <taxon>Bacillati</taxon>
        <taxon>Cyanobacteriota</taxon>
        <taxon>Cyanophyceae</taxon>
        <taxon>Oscillatoriophycideae</taxon>
        <taxon>Oscillatoriales</taxon>
        <taxon>Microcoleaceae</taxon>
        <taxon>Plectonema</taxon>
    </lineage>
</organism>
<dbReference type="EMBL" id="JAOWRF010000193">
    <property type="protein sequence ID" value="MCV3214400.1"/>
    <property type="molecule type" value="Genomic_DNA"/>
</dbReference>
<dbReference type="RefSeq" id="WP_263745974.1">
    <property type="nucleotide sequence ID" value="NZ_JAOWRF010000193.1"/>
</dbReference>
<proteinExistence type="predicted"/>
<reference evidence="2 3" key="1">
    <citation type="submission" date="2022-10" db="EMBL/GenBank/DDBJ databases">
        <title>Identification of biosynthetic pathway for the production of the potent trypsin inhibitor radiosumin.</title>
        <authorList>
            <person name="Fewer D.P."/>
            <person name="Delbaje E."/>
            <person name="Ouyang X."/>
            <person name="Agostino P.D."/>
            <person name="Wahlsten M."/>
            <person name="Jokela J."/>
            <person name="Permi P."/>
            <person name="Haapaniemi E."/>
            <person name="Koistinen H."/>
        </authorList>
    </citation>
    <scope>NUCLEOTIDE SEQUENCE [LARGE SCALE GENOMIC DNA]</scope>
    <source>
        <strain evidence="2 3">NIES-515</strain>
    </source>
</reference>
<keyword evidence="3" id="KW-1185">Reference proteome</keyword>
<feature type="region of interest" description="Disordered" evidence="1">
    <location>
        <begin position="127"/>
        <end position="155"/>
    </location>
</feature>
<gene>
    <name evidence="2" type="ORF">OGM63_12905</name>
</gene>
<evidence type="ECO:0000313" key="3">
    <source>
        <dbReference type="Proteomes" id="UP001526143"/>
    </source>
</evidence>
<protein>
    <submittedName>
        <fullName evidence="2">Uncharacterized protein</fullName>
    </submittedName>
</protein>
<evidence type="ECO:0000256" key="1">
    <source>
        <dbReference type="SAM" id="MobiDB-lite"/>
    </source>
</evidence>